<name>A0A1F4NQU8_UNCK3</name>
<dbReference type="EMBL" id="METD01000001">
    <property type="protein sequence ID" value="OGB73843.1"/>
    <property type="molecule type" value="Genomic_DNA"/>
</dbReference>
<dbReference type="InterPro" id="IPR051083">
    <property type="entry name" value="GrpII_Intron_Splice-Mob/Def"/>
</dbReference>
<feature type="domain" description="Reverse transcriptase" evidence="2">
    <location>
        <begin position="1"/>
        <end position="308"/>
    </location>
</feature>
<accession>A0A1F4NQU8</accession>
<gene>
    <name evidence="3" type="ORF">A3K51_03430</name>
</gene>
<feature type="region of interest" description="Disordered" evidence="1">
    <location>
        <begin position="190"/>
        <end position="220"/>
    </location>
</feature>
<dbReference type="SUPFAM" id="SSF56672">
    <property type="entry name" value="DNA/RNA polymerases"/>
    <property type="match status" value="1"/>
</dbReference>
<dbReference type="PANTHER" id="PTHR34047:SF8">
    <property type="entry name" value="PROTEIN YKFC"/>
    <property type="match status" value="1"/>
</dbReference>
<dbReference type="PROSITE" id="PS50878">
    <property type="entry name" value="RT_POL"/>
    <property type="match status" value="1"/>
</dbReference>
<dbReference type="Proteomes" id="UP000178085">
    <property type="component" value="Unassembled WGS sequence"/>
</dbReference>
<comment type="caution">
    <text evidence="3">The sequence shown here is derived from an EMBL/GenBank/DDBJ whole genome shotgun (WGS) entry which is preliminary data.</text>
</comment>
<reference evidence="3 4" key="1">
    <citation type="journal article" date="2016" name="Nat. Commun.">
        <title>Thousands of microbial genomes shed light on interconnected biogeochemical processes in an aquifer system.</title>
        <authorList>
            <person name="Anantharaman K."/>
            <person name="Brown C.T."/>
            <person name="Hug L.A."/>
            <person name="Sharon I."/>
            <person name="Castelle C.J."/>
            <person name="Probst A.J."/>
            <person name="Thomas B.C."/>
            <person name="Singh A."/>
            <person name="Wilkins M.J."/>
            <person name="Karaoz U."/>
            <person name="Brodie E.L."/>
            <person name="Williams K.H."/>
            <person name="Hubbard S.S."/>
            <person name="Banfield J.F."/>
        </authorList>
    </citation>
    <scope>NUCLEOTIDE SEQUENCE [LARGE SCALE GENOMIC DNA]</scope>
</reference>
<evidence type="ECO:0000259" key="2">
    <source>
        <dbReference type="PROSITE" id="PS50878"/>
    </source>
</evidence>
<evidence type="ECO:0000256" key="1">
    <source>
        <dbReference type="SAM" id="MobiDB-lite"/>
    </source>
</evidence>
<dbReference type="CDD" id="cd01651">
    <property type="entry name" value="RT_G2_intron"/>
    <property type="match status" value="1"/>
</dbReference>
<protein>
    <recommendedName>
        <fullName evidence="2">Reverse transcriptase domain-containing protein</fullName>
    </recommendedName>
</protein>
<dbReference type="Pfam" id="PF00078">
    <property type="entry name" value="RVT_1"/>
    <property type="match status" value="1"/>
</dbReference>
<feature type="compositionally biased region" description="Basic and acidic residues" evidence="1">
    <location>
        <begin position="191"/>
        <end position="217"/>
    </location>
</feature>
<dbReference type="InterPro" id="IPR000477">
    <property type="entry name" value="RT_dom"/>
</dbReference>
<evidence type="ECO:0000313" key="3">
    <source>
        <dbReference type="EMBL" id="OGB73843.1"/>
    </source>
</evidence>
<organism evidence="3 4">
    <name type="scientific">candidate division Kazan bacterium RIFCSPLOWO2_01_FULL_45_19</name>
    <dbReference type="NCBI Taxonomy" id="1798538"/>
    <lineage>
        <taxon>Bacteria</taxon>
        <taxon>Bacteria division Kazan-3B-28</taxon>
    </lineage>
</organism>
<sequence>MFLAWREFRKGKRGKLDVQAFELHLEDNIFALYEELAGGDYCHGGYHQFRISDPKSRLISKALVRDRLLHHAICRILYPVFDRTFIFDSYSCRKNKGTHKGFFRLAEMARKVSRNYTGPCWALKLDIRKFFDSVDHSVLMGLLRGRIADERLLGLLGNIIGSFPMRHSERSEESSGSVLLYSRTRSFANAQDDRRRVQDDERRVKDDKGAGGDDEGGKGMPLGNLTSQLFANIYLDPLDKFAKHHLRAKYYLRYADDFIFLADNPDELMGYFVEVNQFLKIKLKLNLHPNKISLRKLDWGIDYVGYVALPHYAVPRSKTVTRIVKKIRRLVVIGDEATLTKAMPSYLGYLEHTSSYRVRRRLEGVVERIP</sequence>
<proteinExistence type="predicted"/>
<dbReference type="InterPro" id="IPR043502">
    <property type="entry name" value="DNA/RNA_pol_sf"/>
</dbReference>
<dbReference type="AlphaFoldDB" id="A0A1F4NQU8"/>
<dbReference type="PANTHER" id="PTHR34047">
    <property type="entry name" value="NUCLEAR INTRON MATURASE 1, MITOCHONDRIAL-RELATED"/>
    <property type="match status" value="1"/>
</dbReference>
<evidence type="ECO:0000313" key="4">
    <source>
        <dbReference type="Proteomes" id="UP000178085"/>
    </source>
</evidence>